<evidence type="ECO:0000313" key="1">
    <source>
        <dbReference type="EMBL" id="ABF22569.1"/>
    </source>
</evidence>
<name>Q0GXV7_9CAUD</name>
<dbReference type="RefSeq" id="YP_762584.1">
    <property type="nucleotide sequence ID" value="NC_008364.1"/>
</dbReference>
<keyword evidence="2" id="KW-1185">Reference proteome</keyword>
<dbReference type="Proteomes" id="UP000001250">
    <property type="component" value="Segment"/>
</dbReference>
<proteinExistence type="predicted"/>
<dbReference type="KEGG" id="vg:5130577"/>
<dbReference type="EMBL" id="DQ490056">
    <property type="protein sequence ID" value="ABF22569.1"/>
    <property type="molecule type" value="Genomic_DNA"/>
</dbReference>
<dbReference type="GeneID" id="5130577"/>
<accession>Q0GXV7</accession>
<evidence type="ECO:0000313" key="2">
    <source>
        <dbReference type="Proteomes" id="UP000001250"/>
    </source>
</evidence>
<protein>
    <submittedName>
        <fullName evidence="1">Uncharacterized protein</fullName>
    </submittedName>
</protein>
<organism evidence="1 2">
    <name type="scientific">Lactococcus phage Q54</name>
    <dbReference type="NCBI Taxonomy" id="382685"/>
    <lineage>
        <taxon>Viruses</taxon>
        <taxon>Duplodnaviria</taxon>
        <taxon>Heunggongvirae</taxon>
        <taxon>Uroviricota</taxon>
        <taxon>Caudoviricetes</taxon>
        <taxon>Questintvirus</taxon>
        <taxon>Questintvirus Q54</taxon>
    </lineage>
</organism>
<sequence length="98" mass="11371">MVTYLEAAAKKIGTTQTIAAKWIDSPLWRLNQTGLNIKEDDEYTATGDEPLYMNFIVTDMEINMLGSEYWDATRAAMERKRNRLIRTIEKLQKDKQTP</sequence>
<reference evidence="1 2" key="1">
    <citation type="journal article" date="2006" name="J. Bacteriol.">
        <title>Genome sequence and global gene expression of Q54, a new phage species linking the 936 and c2 phage species of Lactococcus lactis.</title>
        <authorList>
            <person name="Fortier L.C."/>
            <person name="Bransi A."/>
            <person name="Moineau S."/>
        </authorList>
    </citation>
    <scope>NUCLEOTIDE SEQUENCE</scope>
</reference>